<reference evidence="4" key="1">
    <citation type="submission" date="2016-10" db="EMBL/GenBank/DDBJ databases">
        <authorList>
            <person name="Varghese N."/>
            <person name="Submissions S."/>
        </authorList>
    </citation>
    <scope>NUCLEOTIDE SEQUENCE [LARGE SCALE GENOMIC DNA]</scope>
    <source>
        <strain evidence="4">CGMCC 1.3566</strain>
    </source>
</reference>
<evidence type="ECO:0000259" key="2">
    <source>
        <dbReference type="Pfam" id="PF13400"/>
    </source>
</evidence>
<feature type="domain" description="Putative Flp pilus-assembly TadG-like N-terminal" evidence="2">
    <location>
        <begin position="10"/>
        <end position="54"/>
    </location>
</feature>
<dbReference type="OrthoDB" id="2965951at2"/>
<sequence length="215" mass="23718">MNILIRDEKGNASIFLLWLLGIVALLFVIIINITKVFLVGSEASYTAQQAALAGSSVYIKESKAAIEEFDNHLAASIDFRLNHGGKSLGELVNDKQDAYEGTGLSTDQAYIKALNDVLPSEISSHILLKNTFKDHLQNSYFSSSVFNAVQSIINDSEKTNPEDTSFVLSDSEWRLEVKSSVTFKSIASERIPFIKGEIPANGHGPKLIYLENVYE</sequence>
<keyword evidence="4" id="KW-1185">Reference proteome</keyword>
<accession>A0A1I0J6B5</accession>
<dbReference type="Pfam" id="PF13400">
    <property type="entry name" value="Tad"/>
    <property type="match status" value="1"/>
</dbReference>
<dbReference type="EMBL" id="FOHJ01000016">
    <property type="protein sequence ID" value="SEU05332.1"/>
    <property type="molecule type" value="Genomic_DNA"/>
</dbReference>
<keyword evidence="1" id="KW-1133">Transmembrane helix</keyword>
<feature type="transmembrane region" description="Helical" evidence="1">
    <location>
        <begin position="12"/>
        <end position="33"/>
    </location>
</feature>
<evidence type="ECO:0000313" key="4">
    <source>
        <dbReference type="Proteomes" id="UP000199095"/>
    </source>
</evidence>
<dbReference type="InterPro" id="IPR028087">
    <property type="entry name" value="Tad_N"/>
</dbReference>
<organism evidence="3 4">
    <name type="scientific">Salinibacillus kushneri</name>
    <dbReference type="NCBI Taxonomy" id="237682"/>
    <lineage>
        <taxon>Bacteria</taxon>
        <taxon>Bacillati</taxon>
        <taxon>Bacillota</taxon>
        <taxon>Bacilli</taxon>
        <taxon>Bacillales</taxon>
        <taxon>Bacillaceae</taxon>
        <taxon>Salinibacillus</taxon>
    </lineage>
</organism>
<dbReference type="AlphaFoldDB" id="A0A1I0J6B5"/>
<keyword evidence="1" id="KW-0472">Membrane</keyword>
<evidence type="ECO:0000256" key="1">
    <source>
        <dbReference type="SAM" id="Phobius"/>
    </source>
</evidence>
<name>A0A1I0J6B5_9BACI</name>
<keyword evidence="1" id="KW-0812">Transmembrane</keyword>
<gene>
    <name evidence="3" type="ORF">SAMN05421676_11641</name>
</gene>
<evidence type="ECO:0000313" key="3">
    <source>
        <dbReference type="EMBL" id="SEU05332.1"/>
    </source>
</evidence>
<proteinExistence type="predicted"/>
<dbReference type="STRING" id="237682.SAMN05421676_11641"/>
<dbReference type="Proteomes" id="UP000199095">
    <property type="component" value="Unassembled WGS sequence"/>
</dbReference>
<protein>
    <submittedName>
        <fullName evidence="3">Putative Flp pilus-assembly TadE/G-like</fullName>
    </submittedName>
</protein>
<dbReference type="RefSeq" id="WP_093137582.1">
    <property type="nucleotide sequence ID" value="NZ_FOHJ01000016.1"/>
</dbReference>